<feature type="coiled-coil region" evidence="1">
    <location>
        <begin position="313"/>
        <end position="361"/>
    </location>
</feature>
<feature type="compositionally biased region" description="Basic and acidic residues" evidence="2">
    <location>
        <begin position="380"/>
        <end position="393"/>
    </location>
</feature>
<evidence type="ECO:0000256" key="2">
    <source>
        <dbReference type="SAM" id="MobiDB-lite"/>
    </source>
</evidence>
<keyword evidence="3" id="KW-1133">Transmembrane helix</keyword>
<name>A0A1T4K7U7_9FIRM</name>
<dbReference type="RefSeq" id="WP_078785910.1">
    <property type="nucleotide sequence ID" value="NZ_CACZYW010000015.1"/>
</dbReference>
<dbReference type="EMBL" id="FUXA01000003">
    <property type="protein sequence ID" value="SJZ38417.1"/>
    <property type="molecule type" value="Genomic_DNA"/>
</dbReference>
<gene>
    <name evidence="4" type="ORF">SAMN02745110_00232</name>
</gene>
<evidence type="ECO:0000313" key="4">
    <source>
        <dbReference type="EMBL" id="SJZ38417.1"/>
    </source>
</evidence>
<sequence length="409" mass="46534">MAIRKRCIYCGAPVSTNGYCTECRLPDKFLRKARNTSGYHYNIALEKAKMRDLYGAIESLKVSLRYNKKNIDARNLLGLIYYEVGEMVKALKHWVMSVNYQAKDNPAVHYLKEVRDDKKALEEANDLARMYNLALGYAADRSFDLAVIQLKKCISLNKHFVKGYLLLGLIENEQGRTGRAKKTIRRVLAIDKNNPRALHFLREMGESEGDIVRDIDAAREEETLEDDYYGMESVTADGKRPARKIEVPDRRVKSDSLLNRKYRTISRARMSNIYVLVGILIGVGVLYLMMIPVRDKKNKTEMAKVEASYSERLASKNSETDNLLNEKEALNKTIEDLKKSEEELNNKINSLEEKNSKLQKVINDNNISSPDLGNATSQDASKKGDNDKKDEKGTNGISDTDINNMIDNE</sequence>
<feature type="transmembrane region" description="Helical" evidence="3">
    <location>
        <begin position="273"/>
        <end position="293"/>
    </location>
</feature>
<dbReference type="AlphaFoldDB" id="A0A1T4K7U7"/>
<keyword evidence="5" id="KW-1185">Reference proteome</keyword>
<protein>
    <recommendedName>
        <fullName evidence="6">Tetratricopeptide repeat-containing protein</fullName>
    </recommendedName>
</protein>
<evidence type="ECO:0000256" key="1">
    <source>
        <dbReference type="SAM" id="Coils"/>
    </source>
</evidence>
<reference evidence="4 5" key="1">
    <citation type="submission" date="2017-02" db="EMBL/GenBank/DDBJ databases">
        <authorList>
            <person name="Peterson S.W."/>
        </authorList>
    </citation>
    <scope>NUCLEOTIDE SEQUENCE [LARGE SCALE GENOMIC DNA]</scope>
    <source>
        <strain evidence="4 5">ATCC 17233</strain>
    </source>
</reference>
<feature type="region of interest" description="Disordered" evidence="2">
    <location>
        <begin position="364"/>
        <end position="409"/>
    </location>
</feature>
<dbReference type="SMART" id="SM00028">
    <property type="entry name" value="TPR"/>
    <property type="match status" value="4"/>
</dbReference>
<dbReference type="InterPro" id="IPR019734">
    <property type="entry name" value="TPR_rpt"/>
</dbReference>
<dbReference type="SUPFAM" id="SSF48452">
    <property type="entry name" value="TPR-like"/>
    <property type="match status" value="1"/>
</dbReference>
<organism evidence="4 5">
    <name type="scientific">Eubacterium ruminantium</name>
    <dbReference type="NCBI Taxonomy" id="42322"/>
    <lineage>
        <taxon>Bacteria</taxon>
        <taxon>Bacillati</taxon>
        <taxon>Bacillota</taxon>
        <taxon>Clostridia</taxon>
        <taxon>Eubacteriales</taxon>
        <taxon>Eubacteriaceae</taxon>
        <taxon>Eubacterium</taxon>
    </lineage>
</organism>
<accession>A0A1T4K7U7</accession>
<evidence type="ECO:0000256" key="3">
    <source>
        <dbReference type="SAM" id="Phobius"/>
    </source>
</evidence>
<dbReference type="OrthoDB" id="9791784at2"/>
<dbReference type="InterPro" id="IPR011990">
    <property type="entry name" value="TPR-like_helical_dom_sf"/>
</dbReference>
<dbReference type="Proteomes" id="UP000189857">
    <property type="component" value="Unassembled WGS sequence"/>
</dbReference>
<proteinExistence type="predicted"/>
<feature type="compositionally biased region" description="Polar residues" evidence="2">
    <location>
        <begin position="364"/>
        <end position="379"/>
    </location>
</feature>
<keyword evidence="1" id="KW-0175">Coiled coil</keyword>
<keyword evidence="3" id="KW-0472">Membrane</keyword>
<feature type="compositionally biased region" description="Polar residues" evidence="2">
    <location>
        <begin position="397"/>
        <end position="409"/>
    </location>
</feature>
<keyword evidence="3" id="KW-0812">Transmembrane</keyword>
<evidence type="ECO:0008006" key="6">
    <source>
        <dbReference type="Google" id="ProtNLM"/>
    </source>
</evidence>
<dbReference type="Gene3D" id="1.25.40.10">
    <property type="entry name" value="Tetratricopeptide repeat domain"/>
    <property type="match status" value="2"/>
</dbReference>
<evidence type="ECO:0000313" key="5">
    <source>
        <dbReference type="Proteomes" id="UP000189857"/>
    </source>
</evidence>